<accession>A0A6S6S6J4</accession>
<dbReference type="PROSITE" id="PS00108">
    <property type="entry name" value="PROTEIN_KINASE_ST"/>
    <property type="match status" value="1"/>
</dbReference>
<dbReference type="SMART" id="SM00220">
    <property type="entry name" value="S_TKc"/>
    <property type="match status" value="1"/>
</dbReference>
<dbReference type="InterPro" id="IPR000719">
    <property type="entry name" value="Prot_kinase_dom"/>
</dbReference>
<feature type="domain" description="Protein kinase" evidence="1">
    <location>
        <begin position="241"/>
        <end position="505"/>
    </location>
</feature>
<dbReference type="InterPro" id="IPR036457">
    <property type="entry name" value="PPM-type-like_dom_sf"/>
</dbReference>
<evidence type="ECO:0000313" key="3">
    <source>
        <dbReference type="EMBL" id="CAA6803981.1"/>
    </source>
</evidence>
<keyword evidence="3" id="KW-0808">Transferase</keyword>
<dbReference type="GO" id="GO:0005524">
    <property type="term" value="F:ATP binding"/>
    <property type="evidence" value="ECO:0007669"/>
    <property type="project" value="InterPro"/>
</dbReference>
<dbReference type="CDD" id="cd14014">
    <property type="entry name" value="STKc_PknB_like"/>
    <property type="match status" value="1"/>
</dbReference>
<dbReference type="Gene3D" id="3.60.40.10">
    <property type="entry name" value="PPM-type phosphatase domain"/>
    <property type="match status" value="1"/>
</dbReference>
<dbReference type="SMART" id="SM00331">
    <property type="entry name" value="PP2C_SIG"/>
    <property type="match status" value="1"/>
</dbReference>
<gene>
    <name evidence="3" type="ORF">HELGO_WM2857</name>
</gene>
<keyword evidence="3" id="KW-0418">Kinase</keyword>
<dbReference type="InterPro" id="IPR001932">
    <property type="entry name" value="PPM-type_phosphatase-like_dom"/>
</dbReference>
<dbReference type="PROSITE" id="PS50011">
    <property type="entry name" value="PROTEIN_KINASE_DOM"/>
    <property type="match status" value="1"/>
</dbReference>
<proteinExistence type="predicted"/>
<dbReference type="InterPro" id="IPR008271">
    <property type="entry name" value="Ser/Thr_kinase_AS"/>
</dbReference>
<dbReference type="PANTHER" id="PTHR24361">
    <property type="entry name" value="MITOGEN-ACTIVATED KINASE KINASE KINASE"/>
    <property type="match status" value="1"/>
</dbReference>
<dbReference type="SUPFAM" id="SSF81606">
    <property type="entry name" value="PP2C-like"/>
    <property type="match status" value="1"/>
</dbReference>
<dbReference type="GO" id="GO:0004674">
    <property type="term" value="F:protein serine/threonine kinase activity"/>
    <property type="evidence" value="ECO:0007669"/>
    <property type="project" value="TreeGrafter"/>
</dbReference>
<dbReference type="SUPFAM" id="SSF56112">
    <property type="entry name" value="Protein kinase-like (PK-like)"/>
    <property type="match status" value="1"/>
</dbReference>
<dbReference type="PROSITE" id="PS51746">
    <property type="entry name" value="PPM_2"/>
    <property type="match status" value="1"/>
</dbReference>
<dbReference type="Gene3D" id="1.10.510.10">
    <property type="entry name" value="Transferase(Phosphotransferase) domain 1"/>
    <property type="match status" value="1"/>
</dbReference>
<evidence type="ECO:0000259" key="2">
    <source>
        <dbReference type="PROSITE" id="PS51746"/>
    </source>
</evidence>
<dbReference type="AlphaFoldDB" id="A0A6S6S6J4"/>
<dbReference type="GO" id="GO:0005737">
    <property type="term" value="C:cytoplasm"/>
    <property type="evidence" value="ECO:0007669"/>
    <property type="project" value="TreeGrafter"/>
</dbReference>
<dbReference type="EMBL" id="CACVAS010000030">
    <property type="protein sequence ID" value="CAA6803981.1"/>
    <property type="molecule type" value="Genomic_DNA"/>
</dbReference>
<dbReference type="Pfam" id="PF00069">
    <property type="entry name" value="Pkinase"/>
    <property type="match status" value="1"/>
</dbReference>
<reference evidence="3" key="1">
    <citation type="submission" date="2020-01" db="EMBL/GenBank/DDBJ databases">
        <authorList>
            <person name="Meier V. D."/>
            <person name="Meier V D."/>
        </authorList>
    </citation>
    <scope>NUCLEOTIDE SEQUENCE</scope>
    <source>
        <strain evidence="3">HLG_WM_MAG_01</strain>
    </source>
</reference>
<evidence type="ECO:0000259" key="1">
    <source>
        <dbReference type="PROSITE" id="PS50011"/>
    </source>
</evidence>
<name>A0A6S6S6J4_9BACT</name>
<protein>
    <submittedName>
        <fullName evidence="3">Probable serine/threonine-protein kinase</fullName>
    </submittedName>
</protein>
<feature type="domain" description="PPM-type phosphatase" evidence="2">
    <location>
        <begin position="8"/>
        <end position="225"/>
    </location>
</feature>
<dbReference type="InterPro" id="IPR011009">
    <property type="entry name" value="Kinase-like_dom_sf"/>
</dbReference>
<dbReference type="SMART" id="SM00332">
    <property type="entry name" value="PP2Cc"/>
    <property type="match status" value="1"/>
</dbReference>
<organism evidence="3">
    <name type="scientific">uncultured Sulfurovum sp</name>
    <dbReference type="NCBI Taxonomy" id="269237"/>
    <lineage>
        <taxon>Bacteria</taxon>
        <taxon>Pseudomonadati</taxon>
        <taxon>Campylobacterota</taxon>
        <taxon>Epsilonproteobacteria</taxon>
        <taxon>Campylobacterales</taxon>
        <taxon>Sulfurovaceae</taxon>
        <taxon>Sulfurovum</taxon>
        <taxon>environmental samples</taxon>
    </lineage>
</organism>
<dbReference type="Pfam" id="PF13672">
    <property type="entry name" value="PP2C_2"/>
    <property type="match status" value="1"/>
</dbReference>
<dbReference type="InterPro" id="IPR053235">
    <property type="entry name" value="Ser_Thr_kinase"/>
</dbReference>
<dbReference type="CDD" id="cd00143">
    <property type="entry name" value="PP2Cc"/>
    <property type="match status" value="1"/>
</dbReference>
<sequence>MSKQNIETSGLTLAKGTKLKGDDFYEIKVLDTITVAVVCDGVGSALQGAEAAQRTCNFLVHSLKNRPRSWSMEKSIHHFIENINRLLYLESMEDYEREELVTTLTLVVIEGDRLYGANVGDSRIYLHRDNALTQLSTDHTMDEQGMENVLTAAMGLEESVSIYYFENNLQTNDKIMLCSDGLYNELSDEEMLSGMMIGASFLVKKASKKHEEKLPDDTTAVVLNIKELDQRLKMKQSQLIIQEHYKVGDVIDGYTLIKSLIQNERTWLCEKRGSHYVIKFVPFEALDDELQLDMFVKEVWMAKRLKAGFFPKTAIPKKRTHRYYIMAYIEGEDLKSYTAKKPLSVDLSVELATFLLKMSQYLIRLDLVHGDIKPENIIVTKRKGRTVFKMVDFGSITEAYSNVTRAGTPSYLAPERFQQAPITEQTELYAIGVTLYEILTQKYPYGEIEPFQTPSFEKTVKIPSHINSKIPSWLESIILRALESDTKLRYHNYSEMQYELTHPQKVKPYYDKRTSFIERHEFMIYKFGFISMFILNMIQLIFG</sequence>